<evidence type="ECO:0000313" key="1">
    <source>
        <dbReference type="EMBL" id="MPC95270.1"/>
    </source>
</evidence>
<protein>
    <submittedName>
        <fullName evidence="1">Uncharacterized protein</fullName>
    </submittedName>
</protein>
<keyword evidence="2" id="KW-1185">Reference proteome</keyword>
<comment type="caution">
    <text evidence="1">The sequence shown here is derived from an EMBL/GenBank/DDBJ whole genome shotgun (WGS) entry which is preliminary data.</text>
</comment>
<gene>
    <name evidence="1" type="ORF">E2C01_090472</name>
</gene>
<proteinExistence type="predicted"/>
<dbReference type="EMBL" id="VSRR010101565">
    <property type="protein sequence ID" value="MPC95270.1"/>
    <property type="molecule type" value="Genomic_DNA"/>
</dbReference>
<evidence type="ECO:0000313" key="2">
    <source>
        <dbReference type="Proteomes" id="UP000324222"/>
    </source>
</evidence>
<dbReference type="AlphaFoldDB" id="A0A5B7JET1"/>
<reference evidence="1 2" key="1">
    <citation type="submission" date="2019-05" db="EMBL/GenBank/DDBJ databases">
        <title>Another draft genome of Portunus trituberculatus and its Hox gene families provides insights of decapod evolution.</title>
        <authorList>
            <person name="Jeong J.-H."/>
            <person name="Song I."/>
            <person name="Kim S."/>
            <person name="Choi T."/>
            <person name="Kim D."/>
            <person name="Ryu S."/>
            <person name="Kim W."/>
        </authorList>
    </citation>
    <scope>NUCLEOTIDE SEQUENCE [LARGE SCALE GENOMIC DNA]</scope>
    <source>
        <tissue evidence="1">Muscle</tissue>
    </source>
</reference>
<dbReference type="Proteomes" id="UP000324222">
    <property type="component" value="Unassembled WGS sequence"/>
</dbReference>
<organism evidence="1 2">
    <name type="scientific">Portunus trituberculatus</name>
    <name type="common">Swimming crab</name>
    <name type="synonym">Neptunus trituberculatus</name>
    <dbReference type="NCBI Taxonomy" id="210409"/>
    <lineage>
        <taxon>Eukaryota</taxon>
        <taxon>Metazoa</taxon>
        <taxon>Ecdysozoa</taxon>
        <taxon>Arthropoda</taxon>
        <taxon>Crustacea</taxon>
        <taxon>Multicrustacea</taxon>
        <taxon>Malacostraca</taxon>
        <taxon>Eumalacostraca</taxon>
        <taxon>Eucarida</taxon>
        <taxon>Decapoda</taxon>
        <taxon>Pleocyemata</taxon>
        <taxon>Brachyura</taxon>
        <taxon>Eubrachyura</taxon>
        <taxon>Portunoidea</taxon>
        <taxon>Portunidae</taxon>
        <taxon>Portuninae</taxon>
        <taxon>Portunus</taxon>
    </lineage>
</organism>
<accession>A0A5B7JET1</accession>
<sequence>MLADTQEAEECVPFLTPLPRSCLRFPKPRLSASQSLTPFCVALQSLTRAGITMTHFQFPLLRVGRHKCEV</sequence>
<name>A0A5B7JET1_PORTR</name>